<evidence type="ECO:0000313" key="2">
    <source>
        <dbReference type="EMBL" id="EUA88222.1"/>
    </source>
</evidence>
<organism evidence="2 3">
    <name type="scientific">Mycobacterium ulcerans str. Harvey</name>
    <dbReference type="NCBI Taxonomy" id="1299332"/>
    <lineage>
        <taxon>Bacteria</taxon>
        <taxon>Bacillati</taxon>
        <taxon>Actinomycetota</taxon>
        <taxon>Actinomycetes</taxon>
        <taxon>Mycobacteriales</taxon>
        <taxon>Mycobacteriaceae</taxon>
        <taxon>Mycobacterium</taxon>
        <taxon>Mycobacterium ulcerans group</taxon>
    </lineage>
</organism>
<name>A0ABP3AA29_MYCUL</name>
<evidence type="ECO:0000256" key="1">
    <source>
        <dbReference type="SAM" id="MobiDB-lite"/>
    </source>
</evidence>
<dbReference type="CDD" id="cd06154">
    <property type="entry name" value="YjgF_YER057c_UK114_like_6"/>
    <property type="match status" value="1"/>
</dbReference>
<dbReference type="InterPro" id="IPR035959">
    <property type="entry name" value="RutC-like_sf"/>
</dbReference>
<gene>
    <name evidence="2" type="ORF">I551_5325</name>
</gene>
<feature type="region of interest" description="Disordered" evidence="1">
    <location>
        <begin position="124"/>
        <end position="213"/>
    </location>
</feature>
<comment type="caution">
    <text evidence="2">The sequence shown here is derived from an EMBL/GenBank/DDBJ whole genome shotgun (WGS) entry which is preliminary data.</text>
</comment>
<dbReference type="EMBL" id="JAOL01000146">
    <property type="protein sequence ID" value="EUA88222.1"/>
    <property type="molecule type" value="Genomic_DNA"/>
</dbReference>
<proteinExistence type="predicted"/>
<dbReference type="PANTHER" id="PTHR43857">
    <property type="entry name" value="BLR7761 PROTEIN"/>
    <property type="match status" value="1"/>
</dbReference>
<sequence>MSTSRTIISSESDFESAVGYSRAVRIGPHVAVAETTGNGPAGDIAAQTRDALRRIEVALTDVGASLADVIRTRIYVTDISRWREVGDVHAQVFGHIRPVATMVEVSALIAPDLLVEIEADAYVQSPGGQPSPETDPKVPSGLAGRRSPRPPPAPAAAHTNAGIASRPDPLERLVPTAPVTAAQQGRCGAEPSLDGRGTVDSPEGAPVRASTGG</sequence>
<reference evidence="2 3" key="1">
    <citation type="submission" date="2014-01" db="EMBL/GenBank/DDBJ databases">
        <authorList>
            <person name="Dobos K."/>
            <person name="Lenaerts A."/>
            <person name="Ordway D."/>
            <person name="DeGroote M.A."/>
            <person name="Parker T."/>
            <person name="Sizemore C."/>
            <person name="Tallon L.J."/>
            <person name="Sadzewicz L.K."/>
            <person name="Sengamalay N."/>
            <person name="Fraser C.M."/>
            <person name="Hine E."/>
            <person name="Shefchek K.A."/>
            <person name="Das S.P."/>
            <person name="Tettelin H."/>
        </authorList>
    </citation>
    <scope>NUCLEOTIDE SEQUENCE [LARGE SCALE GENOMIC DNA]</scope>
    <source>
        <strain evidence="2 3">Harvey</strain>
    </source>
</reference>
<dbReference type="SUPFAM" id="SSF55298">
    <property type="entry name" value="YjgF-like"/>
    <property type="match status" value="1"/>
</dbReference>
<dbReference type="PANTHER" id="PTHR43857:SF1">
    <property type="entry name" value="YJGH FAMILY PROTEIN"/>
    <property type="match status" value="1"/>
</dbReference>
<evidence type="ECO:0000313" key="3">
    <source>
        <dbReference type="Proteomes" id="UP000020681"/>
    </source>
</evidence>
<accession>A0ABP3AA29</accession>
<dbReference type="Pfam" id="PF01042">
    <property type="entry name" value="Ribonuc_L-PSP"/>
    <property type="match status" value="1"/>
</dbReference>
<dbReference type="Proteomes" id="UP000020681">
    <property type="component" value="Unassembled WGS sequence"/>
</dbReference>
<dbReference type="InterPro" id="IPR006175">
    <property type="entry name" value="YjgF/YER057c/UK114"/>
</dbReference>
<keyword evidence="3" id="KW-1185">Reference proteome</keyword>
<protein>
    <submittedName>
        <fullName evidence="2">Endoribonuclease L-PSP family protein</fullName>
    </submittedName>
</protein>
<dbReference type="Gene3D" id="3.30.1330.40">
    <property type="entry name" value="RutC-like"/>
    <property type="match status" value="1"/>
</dbReference>